<dbReference type="RefSeq" id="WP_183217914.1">
    <property type="nucleotide sequence ID" value="NZ_BMPW01000002.1"/>
</dbReference>
<protein>
    <submittedName>
        <fullName evidence="1">Deazaflavin-dependent oxidoreductase (Nitroreductase family)</fullName>
    </submittedName>
</protein>
<keyword evidence="2" id="KW-1185">Reference proteome</keyword>
<dbReference type="SUPFAM" id="SSF50475">
    <property type="entry name" value="FMN-binding split barrel"/>
    <property type="match status" value="1"/>
</dbReference>
<evidence type="ECO:0000313" key="1">
    <source>
        <dbReference type="EMBL" id="MBB3093861.1"/>
    </source>
</evidence>
<sequence length="148" mass="15994">MAPTEALRLPRWLPFANLVVRALNRLGLRLGTIHVLTVPGRTTGEPRSTPVSPLTVGGRRFVVAGLPHSDWARNVRAAGRGELSTGHRRATVTLTEIDDPGERRAVMRAFPVEVPGGVPFFIRLGLVRSGAPAEFEAAADRVAVFEIT</sequence>
<reference evidence="1 2" key="1">
    <citation type="submission" date="2020-08" db="EMBL/GenBank/DDBJ databases">
        <title>Genomic Encyclopedia of Type Strains, Phase III (KMG-III): the genomes of soil and plant-associated and newly described type strains.</title>
        <authorList>
            <person name="Whitman W."/>
        </authorList>
    </citation>
    <scope>NUCLEOTIDE SEQUENCE [LARGE SCALE GENOMIC DNA]</scope>
    <source>
        <strain evidence="1 2">CECT 3287</strain>
    </source>
</reference>
<proteinExistence type="predicted"/>
<comment type="caution">
    <text evidence="1">The sequence shown here is derived from an EMBL/GenBank/DDBJ whole genome shotgun (WGS) entry which is preliminary data.</text>
</comment>
<name>A0A7W5ACY2_9ACTN</name>
<dbReference type="AlphaFoldDB" id="A0A7W5ACY2"/>
<dbReference type="InterPro" id="IPR012349">
    <property type="entry name" value="Split_barrel_FMN-bd"/>
</dbReference>
<dbReference type="InterPro" id="IPR004378">
    <property type="entry name" value="F420H2_quin_Rdtase"/>
</dbReference>
<dbReference type="Pfam" id="PF04075">
    <property type="entry name" value="F420H2_quin_red"/>
    <property type="match status" value="1"/>
</dbReference>
<dbReference type="GO" id="GO:0016491">
    <property type="term" value="F:oxidoreductase activity"/>
    <property type="evidence" value="ECO:0007669"/>
    <property type="project" value="InterPro"/>
</dbReference>
<organism evidence="1 2">
    <name type="scientific">Actinoplanes campanulatus</name>
    <dbReference type="NCBI Taxonomy" id="113559"/>
    <lineage>
        <taxon>Bacteria</taxon>
        <taxon>Bacillati</taxon>
        <taxon>Actinomycetota</taxon>
        <taxon>Actinomycetes</taxon>
        <taxon>Micromonosporales</taxon>
        <taxon>Micromonosporaceae</taxon>
        <taxon>Actinoplanes</taxon>
    </lineage>
</organism>
<accession>A0A7W5ACY2</accession>
<dbReference type="EMBL" id="JACHXF010000002">
    <property type="protein sequence ID" value="MBB3093861.1"/>
    <property type="molecule type" value="Genomic_DNA"/>
</dbReference>
<dbReference type="Gene3D" id="2.30.110.10">
    <property type="entry name" value="Electron Transport, Fmn-binding Protein, Chain A"/>
    <property type="match status" value="1"/>
</dbReference>
<gene>
    <name evidence="1" type="ORF">FHR83_001510</name>
</gene>
<dbReference type="Proteomes" id="UP000590749">
    <property type="component" value="Unassembled WGS sequence"/>
</dbReference>
<evidence type="ECO:0000313" key="2">
    <source>
        <dbReference type="Proteomes" id="UP000590749"/>
    </source>
</evidence>